<accession>A0ABT0M874</accession>
<organism evidence="2 3">
    <name type="scientific">Sporolactobacillus mangiferae</name>
    <dbReference type="NCBI Taxonomy" id="2940498"/>
    <lineage>
        <taxon>Bacteria</taxon>
        <taxon>Bacillati</taxon>
        <taxon>Bacillota</taxon>
        <taxon>Bacilli</taxon>
        <taxon>Bacillales</taxon>
        <taxon>Sporolactobacillaceae</taxon>
        <taxon>Sporolactobacillus</taxon>
    </lineage>
</organism>
<evidence type="ECO:0000313" key="2">
    <source>
        <dbReference type="EMBL" id="MCL1630793.1"/>
    </source>
</evidence>
<sequence length="45" mass="5155">MQERTSNDLADNNEEKCPFPGYSREKTYQGLFSIVPIGYTKEVVV</sequence>
<dbReference type="RefSeq" id="WP_249096783.1">
    <property type="nucleotide sequence ID" value="NZ_JAMAST010000001.1"/>
</dbReference>
<keyword evidence="3" id="KW-1185">Reference proteome</keyword>
<dbReference type="Proteomes" id="UP001203004">
    <property type="component" value="Unassembled WGS sequence"/>
</dbReference>
<proteinExistence type="predicted"/>
<feature type="region of interest" description="Disordered" evidence="1">
    <location>
        <begin position="1"/>
        <end position="21"/>
    </location>
</feature>
<gene>
    <name evidence="2" type="ORF">M3N64_02400</name>
</gene>
<evidence type="ECO:0000313" key="3">
    <source>
        <dbReference type="Proteomes" id="UP001203004"/>
    </source>
</evidence>
<dbReference type="EMBL" id="JAMAST010000001">
    <property type="protein sequence ID" value="MCL1630793.1"/>
    <property type="molecule type" value="Genomic_DNA"/>
</dbReference>
<evidence type="ECO:0000256" key="1">
    <source>
        <dbReference type="SAM" id="MobiDB-lite"/>
    </source>
</evidence>
<comment type="caution">
    <text evidence="2">The sequence shown here is derived from an EMBL/GenBank/DDBJ whole genome shotgun (WGS) entry which is preliminary data.</text>
</comment>
<name>A0ABT0M874_9BACL</name>
<protein>
    <submittedName>
        <fullName evidence="2">Uncharacterized protein</fullName>
    </submittedName>
</protein>
<reference evidence="2 3" key="1">
    <citation type="submission" date="2022-05" db="EMBL/GenBank/DDBJ databases">
        <title>Sporolactobacillus sp nov CPB3-1, isolated from tree bark (Mangifera indica L.).</title>
        <authorList>
            <person name="Phuengjayaem S."/>
            <person name="Tanasupawat S."/>
        </authorList>
    </citation>
    <scope>NUCLEOTIDE SEQUENCE [LARGE SCALE GENOMIC DNA]</scope>
    <source>
        <strain evidence="2 3">CPB3-1</strain>
    </source>
</reference>